<evidence type="ECO:0000256" key="5">
    <source>
        <dbReference type="ARBA" id="ARBA00022833"/>
    </source>
</evidence>
<sequence length="63" mass="6721">RLTALGIPPAAIACAGSCTAEEPERFFSHRRDGFPAGRMAAFLFRPDPGRPDHAPTTSRIAPS</sequence>
<dbReference type="SUPFAM" id="SSF64438">
    <property type="entry name" value="CNF1/YfiH-like putative cysteine hydrolases"/>
    <property type="match status" value="1"/>
</dbReference>
<reference evidence="10" key="1">
    <citation type="submission" date="2020-04" db="EMBL/GenBank/DDBJ databases">
        <authorList>
            <person name="Zhang T."/>
        </authorList>
    </citation>
    <scope>NUCLEOTIDE SEQUENCE</scope>
    <source>
        <strain evidence="10">HKST-UBA01</strain>
    </source>
</reference>
<comment type="catalytic activity">
    <reaction evidence="1">
        <text>inosine + phosphate = alpha-D-ribose 1-phosphate + hypoxanthine</text>
        <dbReference type="Rhea" id="RHEA:27646"/>
        <dbReference type="ChEBI" id="CHEBI:17368"/>
        <dbReference type="ChEBI" id="CHEBI:17596"/>
        <dbReference type="ChEBI" id="CHEBI:43474"/>
        <dbReference type="ChEBI" id="CHEBI:57720"/>
        <dbReference type="EC" id="2.4.2.1"/>
    </reaction>
    <physiologicalReaction direction="left-to-right" evidence="1">
        <dbReference type="Rhea" id="RHEA:27647"/>
    </physiologicalReaction>
</comment>
<dbReference type="EMBL" id="JAGQHR010000501">
    <property type="protein sequence ID" value="MCA9728876.1"/>
    <property type="molecule type" value="Genomic_DNA"/>
</dbReference>
<dbReference type="Proteomes" id="UP000697710">
    <property type="component" value="Unassembled WGS sequence"/>
</dbReference>
<dbReference type="InterPro" id="IPR003730">
    <property type="entry name" value="Cu_polyphenol_OxRdtase"/>
</dbReference>
<organism evidence="10 11">
    <name type="scientific">Eiseniibacteriota bacterium</name>
    <dbReference type="NCBI Taxonomy" id="2212470"/>
    <lineage>
        <taxon>Bacteria</taxon>
        <taxon>Candidatus Eiseniibacteriota</taxon>
    </lineage>
</organism>
<dbReference type="Gene3D" id="3.60.140.10">
    <property type="entry name" value="CNF1/YfiH-like putative cysteine hydrolases"/>
    <property type="match status" value="1"/>
</dbReference>
<comment type="catalytic activity">
    <reaction evidence="7">
        <text>adenosine + phosphate = alpha-D-ribose 1-phosphate + adenine</text>
        <dbReference type="Rhea" id="RHEA:27642"/>
        <dbReference type="ChEBI" id="CHEBI:16335"/>
        <dbReference type="ChEBI" id="CHEBI:16708"/>
        <dbReference type="ChEBI" id="CHEBI:43474"/>
        <dbReference type="ChEBI" id="CHEBI:57720"/>
        <dbReference type="EC" id="2.4.2.1"/>
    </reaction>
    <physiologicalReaction direction="left-to-right" evidence="7">
        <dbReference type="Rhea" id="RHEA:27643"/>
    </physiologicalReaction>
</comment>
<gene>
    <name evidence="10" type="ORF">KC729_14390</name>
</gene>
<feature type="region of interest" description="Disordered" evidence="9">
    <location>
        <begin position="43"/>
        <end position="63"/>
    </location>
</feature>
<evidence type="ECO:0000256" key="4">
    <source>
        <dbReference type="ARBA" id="ARBA00022723"/>
    </source>
</evidence>
<evidence type="ECO:0000256" key="9">
    <source>
        <dbReference type="SAM" id="MobiDB-lite"/>
    </source>
</evidence>
<evidence type="ECO:0000256" key="1">
    <source>
        <dbReference type="ARBA" id="ARBA00000553"/>
    </source>
</evidence>
<keyword evidence="3" id="KW-0808">Transferase</keyword>
<evidence type="ECO:0000313" key="10">
    <source>
        <dbReference type="EMBL" id="MCA9728876.1"/>
    </source>
</evidence>
<comment type="catalytic activity">
    <reaction evidence="6">
        <text>adenosine + H2O + H(+) = inosine + NH4(+)</text>
        <dbReference type="Rhea" id="RHEA:24408"/>
        <dbReference type="ChEBI" id="CHEBI:15377"/>
        <dbReference type="ChEBI" id="CHEBI:15378"/>
        <dbReference type="ChEBI" id="CHEBI:16335"/>
        <dbReference type="ChEBI" id="CHEBI:17596"/>
        <dbReference type="ChEBI" id="CHEBI:28938"/>
        <dbReference type="EC" id="3.5.4.4"/>
    </reaction>
    <physiologicalReaction direction="left-to-right" evidence="6">
        <dbReference type="Rhea" id="RHEA:24409"/>
    </physiologicalReaction>
</comment>
<dbReference type="AlphaFoldDB" id="A0A956RPP7"/>
<evidence type="ECO:0000256" key="7">
    <source>
        <dbReference type="ARBA" id="ARBA00048968"/>
    </source>
</evidence>
<proteinExistence type="inferred from homology"/>
<evidence type="ECO:0000256" key="3">
    <source>
        <dbReference type="ARBA" id="ARBA00022679"/>
    </source>
</evidence>
<accession>A0A956RPP7</accession>
<evidence type="ECO:0000313" key="11">
    <source>
        <dbReference type="Proteomes" id="UP000697710"/>
    </source>
</evidence>
<comment type="similarity">
    <text evidence="2">Belongs to the purine nucleoside phosphorylase YfiH/LACC1 family.</text>
</comment>
<dbReference type="InterPro" id="IPR011324">
    <property type="entry name" value="Cytotoxic_necrot_fac-like_cat"/>
</dbReference>
<feature type="non-terminal residue" evidence="10">
    <location>
        <position position="1"/>
    </location>
</feature>
<dbReference type="Pfam" id="PF02578">
    <property type="entry name" value="Cu-oxidase_4"/>
    <property type="match status" value="1"/>
</dbReference>
<comment type="caution">
    <text evidence="10">The sequence shown here is derived from an EMBL/GenBank/DDBJ whole genome shotgun (WGS) entry which is preliminary data.</text>
</comment>
<protein>
    <submittedName>
        <fullName evidence="10">Laccase domain-containing protein</fullName>
    </submittedName>
</protein>
<evidence type="ECO:0000256" key="2">
    <source>
        <dbReference type="ARBA" id="ARBA00007353"/>
    </source>
</evidence>
<dbReference type="GO" id="GO:0046872">
    <property type="term" value="F:metal ion binding"/>
    <property type="evidence" value="ECO:0007669"/>
    <property type="project" value="UniProtKB-KW"/>
</dbReference>
<evidence type="ECO:0000256" key="6">
    <source>
        <dbReference type="ARBA" id="ARBA00047989"/>
    </source>
</evidence>
<keyword evidence="4" id="KW-0479">Metal-binding</keyword>
<dbReference type="InterPro" id="IPR038371">
    <property type="entry name" value="Cu_polyphenol_OxRdtase_sf"/>
</dbReference>
<dbReference type="GO" id="GO:0017061">
    <property type="term" value="F:S-methyl-5-thioadenosine phosphorylase activity"/>
    <property type="evidence" value="ECO:0007669"/>
    <property type="project" value="UniProtKB-EC"/>
</dbReference>
<evidence type="ECO:0000256" key="8">
    <source>
        <dbReference type="ARBA" id="ARBA00049893"/>
    </source>
</evidence>
<name>A0A956RPP7_UNCEI</name>
<comment type="catalytic activity">
    <reaction evidence="8">
        <text>S-methyl-5'-thioadenosine + phosphate = 5-(methylsulfanyl)-alpha-D-ribose 1-phosphate + adenine</text>
        <dbReference type="Rhea" id="RHEA:11852"/>
        <dbReference type="ChEBI" id="CHEBI:16708"/>
        <dbReference type="ChEBI" id="CHEBI:17509"/>
        <dbReference type="ChEBI" id="CHEBI:43474"/>
        <dbReference type="ChEBI" id="CHEBI:58533"/>
        <dbReference type="EC" id="2.4.2.28"/>
    </reaction>
    <physiologicalReaction direction="left-to-right" evidence="8">
        <dbReference type="Rhea" id="RHEA:11853"/>
    </physiologicalReaction>
</comment>
<reference evidence="10" key="2">
    <citation type="journal article" date="2021" name="Microbiome">
        <title>Successional dynamics and alternative stable states in a saline activated sludge microbial community over 9 years.</title>
        <authorList>
            <person name="Wang Y."/>
            <person name="Ye J."/>
            <person name="Ju F."/>
            <person name="Liu L."/>
            <person name="Boyd J.A."/>
            <person name="Deng Y."/>
            <person name="Parks D.H."/>
            <person name="Jiang X."/>
            <person name="Yin X."/>
            <person name="Woodcroft B.J."/>
            <person name="Tyson G.W."/>
            <person name="Hugenholtz P."/>
            <person name="Polz M.F."/>
            <person name="Zhang T."/>
        </authorList>
    </citation>
    <scope>NUCLEOTIDE SEQUENCE</scope>
    <source>
        <strain evidence="10">HKST-UBA01</strain>
    </source>
</reference>
<keyword evidence="5" id="KW-0862">Zinc</keyword>